<comment type="subcellular location">
    <subcellularLocation>
        <location evidence="1">Cell membrane</location>
        <topology evidence="1">Multi-pass membrane protein</topology>
    </subcellularLocation>
</comment>
<evidence type="ECO:0000313" key="17">
    <source>
        <dbReference type="EMBL" id="GFN98485.1"/>
    </source>
</evidence>
<keyword evidence="7" id="KW-0297">G-protein coupled receptor</keyword>
<feature type="compositionally biased region" description="Basic and acidic residues" evidence="14">
    <location>
        <begin position="491"/>
        <end position="530"/>
    </location>
</feature>
<evidence type="ECO:0000256" key="7">
    <source>
        <dbReference type="ARBA" id="ARBA00023040"/>
    </source>
</evidence>
<feature type="transmembrane region" description="Helical" evidence="15">
    <location>
        <begin position="175"/>
        <end position="202"/>
    </location>
</feature>
<keyword evidence="12" id="KW-0807">Transducer</keyword>
<dbReference type="GO" id="GO:0004960">
    <property type="term" value="F:thromboxane receptor activity"/>
    <property type="evidence" value="ECO:0007669"/>
    <property type="project" value="UniProtKB-ARBA"/>
</dbReference>
<evidence type="ECO:0000256" key="4">
    <source>
        <dbReference type="ARBA" id="ARBA00022553"/>
    </source>
</evidence>
<keyword evidence="3" id="KW-1003">Cell membrane</keyword>
<reference evidence="17 18" key="1">
    <citation type="journal article" date="2021" name="Elife">
        <title>Chloroplast acquisition without the gene transfer in kleptoplastic sea slugs, Plakobranchus ocellatus.</title>
        <authorList>
            <person name="Maeda T."/>
            <person name="Takahashi S."/>
            <person name="Yoshida T."/>
            <person name="Shimamura S."/>
            <person name="Takaki Y."/>
            <person name="Nagai Y."/>
            <person name="Toyoda A."/>
            <person name="Suzuki Y."/>
            <person name="Arimoto A."/>
            <person name="Ishii H."/>
            <person name="Satoh N."/>
            <person name="Nishiyama T."/>
            <person name="Hasebe M."/>
            <person name="Maruyama T."/>
            <person name="Minagawa J."/>
            <person name="Obokata J."/>
            <person name="Shigenobu S."/>
        </authorList>
    </citation>
    <scope>NUCLEOTIDE SEQUENCE [LARGE SCALE GENOMIC DNA]</scope>
</reference>
<dbReference type="Proteomes" id="UP000735302">
    <property type="component" value="Unassembled WGS sequence"/>
</dbReference>
<dbReference type="PROSITE" id="PS50262">
    <property type="entry name" value="G_PROTEIN_RECEP_F1_2"/>
    <property type="match status" value="1"/>
</dbReference>
<dbReference type="InterPro" id="IPR008365">
    <property type="entry name" value="Prostanoid_rcpt"/>
</dbReference>
<dbReference type="AlphaFoldDB" id="A0AAV3ZVD3"/>
<name>A0AAV3ZVD3_9GAST</name>
<feature type="transmembrane region" description="Helical" evidence="15">
    <location>
        <begin position="299"/>
        <end position="317"/>
    </location>
</feature>
<feature type="region of interest" description="Disordered" evidence="14">
    <location>
        <begin position="481"/>
        <end position="530"/>
    </location>
</feature>
<feature type="transmembrane region" description="Helical" evidence="15">
    <location>
        <begin position="57"/>
        <end position="79"/>
    </location>
</feature>
<keyword evidence="18" id="KW-1185">Reference proteome</keyword>
<keyword evidence="9" id="KW-1015">Disulfide bond</keyword>
<evidence type="ECO:0000256" key="5">
    <source>
        <dbReference type="ARBA" id="ARBA00022692"/>
    </source>
</evidence>
<evidence type="ECO:0000256" key="14">
    <source>
        <dbReference type="SAM" id="MobiDB-lite"/>
    </source>
</evidence>
<dbReference type="PANTHER" id="PTHR11866">
    <property type="entry name" value="G-PROTEIN COUPLED RECEPTOR FAMILY 1 MEMBER"/>
    <property type="match status" value="1"/>
</dbReference>
<evidence type="ECO:0000259" key="16">
    <source>
        <dbReference type="PROSITE" id="PS50262"/>
    </source>
</evidence>
<dbReference type="SUPFAM" id="SSF81321">
    <property type="entry name" value="Family A G protein-coupled receptor-like"/>
    <property type="match status" value="1"/>
</dbReference>
<protein>
    <recommendedName>
        <fullName evidence="2">Thromboxane A2 receptor</fullName>
    </recommendedName>
    <alternativeName>
        <fullName evidence="13">Prostanoid TP receptor</fullName>
    </alternativeName>
</protein>
<gene>
    <name evidence="17" type="ORF">PoB_002499100</name>
</gene>
<feature type="region of interest" description="Disordered" evidence="14">
    <location>
        <begin position="672"/>
        <end position="696"/>
    </location>
</feature>
<keyword evidence="11" id="KW-0325">Glycoprotein</keyword>
<dbReference type="GO" id="GO:0007204">
    <property type="term" value="P:positive regulation of cytosolic calcium ion concentration"/>
    <property type="evidence" value="ECO:0007669"/>
    <property type="project" value="TreeGrafter"/>
</dbReference>
<evidence type="ECO:0000313" key="18">
    <source>
        <dbReference type="Proteomes" id="UP000735302"/>
    </source>
</evidence>
<keyword evidence="8 15" id="KW-0472">Membrane</keyword>
<evidence type="ECO:0000256" key="1">
    <source>
        <dbReference type="ARBA" id="ARBA00004651"/>
    </source>
</evidence>
<evidence type="ECO:0000256" key="8">
    <source>
        <dbReference type="ARBA" id="ARBA00023136"/>
    </source>
</evidence>
<evidence type="ECO:0000256" key="9">
    <source>
        <dbReference type="ARBA" id="ARBA00023157"/>
    </source>
</evidence>
<dbReference type="Gene3D" id="1.20.1070.10">
    <property type="entry name" value="Rhodopsin 7-helix transmembrane proteins"/>
    <property type="match status" value="1"/>
</dbReference>
<evidence type="ECO:0000256" key="2">
    <source>
        <dbReference type="ARBA" id="ARBA00017628"/>
    </source>
</evidence>
<keyword evidence="4" id="KW-0597">Phosphoprotein</keyword>
<dbReference type="CDD" id="cd14981">
    <property type="entry name" value="7tmA_Prostanoid_R"/>
    <property type="match status" value="1"/>
</dbReference>
<feature type="compositionally biased region" description="Polar residues" evidence="14">
    <location>
        <begin position="794"/>
        <end position="806"/>
    </location>
</feature>
<accession>A0AAV3ZVD3</accession>
<dbReference type="EMBL" id="BLXT01002860">
    <property type="protein sequence ID" value="GFN98485.1"/>
    <property type="molecule type" value="Genomic_DNA"/>
</dbReference>
<evidence type="ECO:0000256" key="6">
    <source>
        <dbReference type="ARBA" id="ARBA00022989"/>
    </source>
</evidence>
<evidence type="ECO:0000256" key="15">
    <source>
        <dbReference type="SAM" id="Phobius"/>
    </source>
</evidence>
<dbReference type="InterPro" id="IPR000276">
    <property type="entry name" value="GPCR_Rhodpsn"/>
</dbReference>
<organism evidence="17 18">
    <name type="scientific">Plakobranchus ocellatus</name>
    <dbReference type="NCBI Taxonomy" id="259542"/>
    <lineage>
        <taxon>Eukaryota</taxon>
        <taxon>Metazoa</taxon>
        <taxon>Spiralia</taxon>
        <taxon>Lophotrochozoa</taxon>
        <taxon>Mollusca</taxon>
        <taxon>Gastropoda</taxon>
        <taxon>Heterobranchia</taxon>
        <taxon>Euthyneura</taxon>
        <taxon>Panpulmonata</taxon>
        <taxon>Sacoglossa</taxon>
        <taxon>Placobranchoidea</taxon>
        <taxon>Plakobranchidae</taxon>
        <taxon>Plakobranchus</taxon>
    </lineage>
</organism>
<feature type="domain" description="G-protein coupled receptors family 1 profile" evidence="16">
    <location>
        <begin position="70"/>
        <end position="353"/>
    </location>
</feature>
<evidence type="ECO:0000256" key="10">
    <source>
        <dbReference type="ARBA" id="ARBA00023170"/>
    </source>
</evidence>
<comment type="caution">
    <text evidence="17">The sequence shown here is derived from an EMBL/GenBank/DDBJ whole genome shotgun (WGS) entry which is preliminary data.</text>
</comment>
<feature type="compositionally biased region" description="Polar residues" evidence="14">
    <location>
        <begin position="733"/>
        <end position="763"/>
    </location>
</feature>
<dbReference type="PANTHER" id="PTHR11866:SF16">
    <property type="entry name" value="PROSTAGLANDIN E2 RECEPTOR EP4 SUBTYPE-LIKE PROTEIN"/>
    <property type="match status" value="1"/>
</dbReference>
<feature type="transmembrane region" description="Helical" evidence="15">
    <location>
        <begin position="222"/>
        <end position="246"/>
    </location>
</feature>
<dbReference type="GO" id="GO:0005886">
    <property type="term" value="C:plasma membrane"/>
    <property type="evidence" value="ECO:0007669"/>
    <property type="project" value="UniProtKB-SubCell"/>
</dbReference>
<evidence type="ECO:0000256" key="3">
    <source>
        <dbReference type="ARBA" id="ARBA00022475"/>
    </source>
</evidence>
<feature type="transmembrane region" description="Helical" evidence="15">
    <location>
        <begin position="91"/>
        <end position="120"/>
    </location>
</feature>
<feature type="compositionally biased region" description="Basic and acidic residues" evidence="14">
    <location>
        <begin position="674"/>
        <end position="687"/>
    </location>
</feature>
<dbReference type="PRINTS" id="PR01788">
    <property type="entry name" value="PROSTANOIDR"/>
</dbReference>
<evidence type="ECO:0000256" key="12">
    <source>
        <dbReference type="ARBA" id="ARBA00023224"/>
    </source>
</evidence>
<proteinExistence type="predicted"/>
<keyword evidence="6 15" id="KW-1133">Transmembrane helix</keyword>
<feature type="transmembrane region" description="Helical" evidence="15">
    <location>
        <begin position="132"/>
        <end position="154"/>
    </location>
</feature>
<evidence type="ECO:0000256" key="11">
    <source>
        <dbReference type="ARBA" id="ARBA00023180"/>
    </source>
</evidence>
<keyword evidence="10 17" id="KW-0675">Receptor</keyword>
<dbReference type="PRINTS" id="PR00237">
    <property type="entry name" value="GPCRRHODOPSN"/>
</dbReference>
<keyword evidence="5 15" id="KW-0812">Transmembrane</keyword>
<dbReference type="GO" id="GO:0007189">
    <property type="term" value="P:adenylate cyclase-activating G protein-coupled receptor signaling pathway"/>
    <property type="evidence" value="ECO:0007669"/>
    <property type="project" value="TreeGrafter"/>
</dbReference>
<dbReference type="InterPro" id="IPR017452">
    <property type="entry name" value="GPCR_Rhodpsn_7TM"/>
</dbReference>
<sequence>MESEGSLDMSEYLNSNLSNDAGNMSCVTLQRELHALCSNESMAHADECNTKAQGINLAVPIVMTAFGVCGNILALLVLYSSRREAQARRTVFFVMLSGLAWTDLMCQLAVSPIAIITYANKLRWVGGVPLCLYHGFMMVSFGMVMPLIICCMSLERLLAIKFSYCYTRRVTRRKALMTFLACWGITLAFTVLPFVGVGSYELQYPGSWCFLNFHRESKLDTIYAGVFSSINIIAILTMIVSNLTVAGTLCRMRFTRHLSNSPSLDRKLSLSGQFTPSSTTYAPGTVIRTRRHSDMEAQMIWFLGLITVAFSVCWLPLNVHILLMQFTGYTDCVLDLKVIRMASCNQILDPWLYVIFRKNSILRIVRRIKACFRPKKEPPQARMPHRMHMIGNRTCTADATTYGRMGATGCNRVCKHLVLGGADLIGESERENGIAGAMFHGSKSRTDLLCSQCSFSEDNACTENMGQDPLLKLRLGSSPTSPCALVDSSDDEKFSKSDIDEDSTHETDLLSDRQRSDIVSENQKSPDKNVEIAKMPLMGRKAEGVSSGPREKLRWFLPGLNSGGDAFASYESSETFPRQPSIKSPHPIYKQKIHLSKSLLENMTPGFSPADLCKGHSGSPNTFTFPSPESAYDITQKSEGIYDQNASPLSLNMAKNDHQTVALKYSNSIPSDVARADDQRKGDEISTRRPASPAQLMLSATRDVTPLNFNQNQDFSSIKDKTEMPCPEPNNHPPQNRTPSQQKNTSNDTAITTDMNNKKQVNFASKAPYPLNSSPEKSHRFPNTPVMHDRVNGDPTNRVFNRKVNT</sequence>
<evidence type="ECO:0000256" key="13">
    <source>
        <dbReference type="ARBA" id="ARBA00029815"/>
    </source>
</evidence>
<dbReference type="Pfam" id="PF00001">
    <property type="entry name" value="7tm_1"/>
    <property type="match status" value="1"/>
</dbReference>
<feature type="region of interest" description="Disordered" evidence="14">
    <location>
        <begin position="719"/>
        <end position="806"/>
    </location>
</feature>
<dbReference type="FunFam" id="1.20.1070.10:FF:000163">
    <property type="entry name" value="Thromboxane A2 receptor"/>
    <property type="match status" value="1"/>
</dbReference>